<organism evidence="1">
    <name type="scientific">marine sediment metagenome</name>
    <dbReference type="NCBI Taxonomy" id="412755"/>
    <lineage>
        <taxon>unclassified sequences</taxon>
        <taxon>metagenomes</taxon>
        <taxon>ecological metagenomes</taxon>
    </lineage>
</organism>
<sequence length="81" mass="9448">MKNIILDSWAIIAWLQGESQGKKVRDLINWVSGDTDLEEKIKNLIGQSEIEKIRLFVNIINLGEVFYILGRRKGKFLRFID</sequence>
<dbReference type="EMBL" id="BARU01004935">
    <property type="protein sequence ID" value="GAH25000.1"/>
    <property type="molecule type" value="Genomic_DNA"/>
</dbReference>
<evidence type="ECO:0008006" key="2">
    <source>
        <dbReference type="Google" id="ProtNLM"/>
    </source>
</evidence>
<proteinExistence type="predicted"/>
<dbReference type="AlphaFoldDB" id="X1EXJ6"/>
<gene>
    <name evidence="1" type="ORF">S03H2_09609</name>
</gene>
<evidence type="ECO:0000313" key="1">
    <source>
        <dbReference type="EMBL" id="GAH25000.1"/>
    </source>
</evidence>
<protein>
    <recommendedName>
        <fullName evidence="2">PIN domain-containing protein</fullName>
    </recommendedName>
</protein>
<accession>X1EXJ6</accession>
<name>X1EXJ6_9ZZZZ</name>
<feature type="non-terminal residue" evidence="1">
    <location>
        <position position="81"/>
    </location>
</feature>
<reference evidence="1" key="1">
    <citation type="journal article" date="2014" name="Front. Microbiol.">
        <title>High frequency of phylogenetically diverse reductive dehalogenase-homologous genes in deep subseafloor sedimentary metagenomes.</title>
        <authorList>
            <person name="Kawai M."/>
            <person name="Futagami T."/>
            <person name="Toyoda A."/>
            <person name="Takaki Y."/>
            <person name="Nishi S."/>
            <person name="Hori S."/>
            <person name="Arai W."/>
            <person name="Tsubouchi T."/>
            <person name="Morono Y."/>
            <person name="Uchiyama I."/>
            <person name="Ito T."/>
            <person name="Fujiyama A."/>
            <person name="Inagaki F."/>
            <person name="Takami H."/>
        </authorList>
    </citation>
    <scope>NUCLEOTIDE SEQUENCE</scope>
    <source>
        <strain evidence="1">Expedition CK06-06</strain>
    </source>
</reference>
<comment type="caution">
    <text evidence="1">The sequence shown here is derived from an EMBL/GenBank/DDBJ whole genome shotgun (WGS) entry which is preliminary data.</text>
</comment>